<evidence type="ECO:0008006" key="4">
    <source>
        <dbReference type="Google" id="ProtNLM"/>
    </source>
</evidence>
<dbReference type="GO" id="GO:0061640">
    <property type="term" value="P:cytoskeleton-dependent cytokinesis"/>
    <property type="evidence" value="ECO:0007669"/>
    <property type="project" value="InterPro"/>
</dbReference>
<keyword evidence="3" id="KW-1185">Reference proteome</keyword>
<keyword evidence="1" id="KW-0175">Coiled coil</keyword>
<proteinExistence type="predicted"/>
<reference evidence="2" key="2">
    <citation type="journal article" date="2023" name="IMA Fungus">
        <title>Comparative genomic study of the Penicillium genus elucidates a diverse pangenome and 15 lateral gene transfer events.</title>
        <authorList>
            <person name="Petersen C."/>
            <person name="Sorensen T."/>
            <person name="Nielsen M.R."/>
            <person name="Sondergaard T.E."/>
            <person name="Sorensen J.L."/>
            <person name="Fitzpatrick D.A."/>
            <person name="Frisvad J.C."/>
            <person name="Nielsen K.L."/>
        </authorList>
    </citation>
    <scope>NUCLEOTIDE SEQUENCE</scope>
    <source>
        <strain evidence="2">IBT 17660</strain>
    </source>
</reference>
<dbReference type="InterPro" id="IPR009991">
    <property type="entry name" value="DCTN3"/>
</dbReference>
<feature type="coiled-coil region" evidence="1">
    <location>
        <begin position="47"/>
        <end position="74"/>
    </location>
</feature>
<dbReference type="OrthoDB" id="5403729at2759"/>
<comment type="caution">
    <text evidence="2">The sequence shown here is derived from an EMBL/GenBank/DDBJ whole genome shotgun (WGS) entry which is preliminary data.</text>
</comment>
<evidence type="ECO:0000256" key="1">
    <source>
        <dbReference type="SAM" id="Coils"/>
    </source>
</evidence>
<name>A0A9X0BK76_9EURO</name>
<evidence type="ECO:0000313" key="2">
    <source>
        <dbReference type="EMBL" id="KAJ5470360.1"/>
    </source>
</evidence>
<sequence>MALESDAVAGATIELLEARLRRLTYLLTGATDWTGVPTAPEKPASLDETVTRRLARLESELERLSRSVPAVRDVLQLLQPDDRNPDLFQTTPPHEIPEGLTTQTLASIVLSYATAFPETASRLTSLNDLPVPDAQSSAALIDLQPQLERLAQTQSEQAAEISELRVRTARVLQRWYDVGLVGSGECWAEWEGRLEDVEREIRRGGGC</sequence>
<reference evidence="2" key="1">
    <citation type="submission" date="2022-12" db="EMBL/GenBank/DDBJ databases">
        <authorList>
            <person name="Petersen C."/>
        </authorList>
    </citation>
    <scope>NUCLEOTIDE SEQUENCE</scope>
    <source>
        <strain evidence="2">IBT 17660</strain>
    </source>
</reference>
<evidence type="ECO:0000313" key="3">
    <source>
        <dbReference type="Proteomes" id="UP001147760"/>
    </source>
</evidence>
<dbReference type="Proteomes" id="UP001147760">
    <property type="component" value="Unassembled WGS sequence"/>
</dbReference>
<protein>
    <recommendedName>
        <fullName evidence="4">Nuclear distribution protein RO10</fullName>
    </recommendedName>
</protein>
<dbReference type="Pfam" id="PF07426">
    <property type="entry name" value="Dynactin_p22"/>
    <property type="match status" value="1"/>
</dbReference>
<dbReference type="GO" id="GO:0005869">
    <property type="term" value="C:dynactin complex"/>
    <property type="evidence" value="ECO:0007669"/>
    <property type="project" value="InterPro"/>
</dbReference>
<dbReference type="AlphaFoldDB" id="A0A9X0BK76"/>
<dbReference type="EMBL" id="JAPWDO010000005">
    <property type="protein sequence ID" value="KAJ5470360.1"/>
    <property type="molecule type" value="Genomic_DNA"/>
</dbReference>
<accession>A0A9X0BK76</accession>
<organism evidence="2 3">
    <name type="scientific">Penicillium desertorum</name>
    <dbReference type="NCBI Taxonomy" id="1303715"/>
    <lineage>
        <taxon>Eukaryota</taxon>
        <taxon>Fungi</taxon>
        <taxon>Dikarya</taxon>
        <taxon>Ascomycota</taxon>
        <taxon>Pezizomycotina</taxon>
        <taxon>Eurotiomycetes</taxon>
        <taxon>Eurotiomycetidae</taxon>
        <taxon>Eurotiales</taxon>
        <taxon>Aspergillaceae</taxon>
        <taxon>Penicillium</taxon>
    </lineage>
</organism>
<gene>
    <name evidence="2" type="ORF">N7530_007717</name>
</gene>